<accession>A0A2H0KJ69</accession>
<proteinExistence type="inferred from homology"/>
<dbReference type="GO" id="GO:0046872">
    <property type="term" value="F:metal ion binding"/>
    <property type="evidence" value="ECO:0007669"/>
    <property type="project" value="UniProtKB-KW"/>
</dbReference>
<evidence type="ECO:0000313" key="7">
    <source>
        <dbReference type="EMBL" id="PIQ71292.1"/>
    </source>
</evidence>
<evidence type="ECO:0000313" key="8">
    <source>
        <dbReference type="Proteomes" id="UP000229497"/>
    </source>
</evidence>
<dbReference type="GO" id="GO:0004038">
    <property type="term" value="F:allantoinase activity"/>
    <property type="evidence" value="ECO:0007669"/>
    <property type="project" value="TreeGrafter"/>
</dbReference>
<dbReference type="SUPFAM" id="SSF51338">
    <property type="entry name" value="Composite domain of metallo-dependent hydrolases"/>
    <property type="match status" value="1"/>
</dbReference>
<comment type="caution">
    <text evidence="7">The sequence shown here is derived from an EMBL/GenBank/DDBJ whole genome shotgun (WGS) entry which is preliminary data.</text>
</comment>
<evidence type="ECO:0000256" key="3">
    <source>
        <dbReference type="ARBA" id="ARBA00010286"/>
    </source>
</evidence>
<evidence type="ECO:0000259" key="6">
    <source>
        <dbReference type="Pfam" id="PF01979"/>
    </source>
</evidence>
<gene>
    <name evidence="7" type="ORF">COV87_04240</name>
</gene>
<dbReference type="SUPFAM" id="SSF51556">
    <property type="entry name" value="Metallo-dependent hydrolases"/>
    <property type="match status" value="1"/>
</dbReference>
<dbReference type="Pfam" id="PF01979">
    <property type="entry name" value="Amidohydro_1"/>
    <property type="match status" value="1"/>
</dbReference>
<dbReference type="Gene3D" id="3.20.20.140">
    <property type="entry name" value="Metal-dependent hydrolases"/>
    <property type="match status" value="1"/>
</dbReference>
<evidence type="ECO:0000256" key="2">
    <source>
        <dbReference type="ARBA" id="ARBA00002368"/>
    </source>
</evidence>
<dbReference type="InterPro" id="IPR002195">
    <property type="entry name" value="Dihydroorotase_CS"/>
</dbReference>
<comment type="cofactor">
    <cofactor evidence="1">
        <name>Zn(2+)</name>
        <dbReference type="ChEBI" id="CHEBI:29105"/>
    </cofactor>
</comment>
<dbReference type="PANTHER" id="PTHR43668:SF2">
    <property type="entry name" value="ALLANTOINASE"/>
    <property type="match status" value="1"/>
</dbReference>
<sequence>MLRLPGLIDIHVHLRDPGQTEKEDFFTGTSAALAGGFTTILDMPNNKVPITSIESLKEKQKIASQKIVCDVGFYFGSLGQNLTDFKEVQNQVFGLKIYLNQTTGNYIVDEKIFKKICEVWPKKMPILLHAEADVIEQMIEIAGQAGQRIHICHISSEMEFKTIINAKKKGYKITCGVTPHHLFLTISDEKKLGPYGMMKPSLKSQKDVDFIWENLKYIDVIESDHAPHTIEEKQSKKMPFGVPGLETTLPLLLTAVSENKLSINRLIELCYENPKKIFNIKTDKNTHVEIDEKEEYIIDNKNLKTKCGWSPFSGWKVKGKVKNVYIRGEKVFEDGKLLVKSGIGKVLKPL</sequence>
<dbReference type="GO" id="GO:0006145">
    <property type="term" value="P:purine nucleobase catabolic process"/>
    <property type="evidence" value="ECO:0007669"/>
    <property type="project" value="TreeGrafter"/>
</dbReference>
<evidence type="ECO:0000256" key="1">
    <source>
        <dbReference type="ARBA" id="ARBA00001947"/>
    </source>
</evidence>
<dbReference type="InterPro" id="IPR050138">
    <property type="entry name" value="DHOase/Allantoinase_Hydrolase"/>
</dbReference>
<organism evidence="7 8">
    <name type="scientific">Candidatus Roizmanbacteria bacterium CG11_big_fil_rev_8_21_14_0_20_37_16</name>
    <dbReference type="NCBI Taxonomy" id="1974857"/>
    <lineage>
        <taxon>Bacteria</taxon>
        <taxon>Candidatus Roizmaniibacteriota</taxon>
    </lineage>
</organism>
<dbReference type="PROSITE" id="PS00482">
    <property type="entry name" value="DIHYDROOROTASE_1"/>
    <property type="match status" value="1"/>
</dbReference>
<keyword evidence="5" id="KW-0378">Hydrolase</keyword>
<feature type="domain" description="Amidohydrolase-related" evidence="6">
    <location>
        <begin position="4"/>
        <end position="331"/>
    </location>
</feature>
<name>A0A2H0KJ69_9BACT</name>
<keyword evidence="4" id="KW-0479">Metal-binding</keyword>
<dbReference type="PANTHER" id="PTHR43668">
    <property type="entry name" value="ALLANTOINASE"/>
    <property type="match status" value="1"/>
</dbReference>
<dbReference type="AlphaFoldDB" id="A0A2H0KJ69"/>
<dbReference type="InterPro" id="IPR032466">
    <property type="entry name" value="Metal_Hydrolase"/>
</dbReference>
<evidence type="ECO:0000256" key="4">
    <source>
        <dbReference type="ARBA" id="ARBA00022723"/>
    </source>
</evidence>
<reference evidence="7 8" key="1">
    <citation type="submission" date="2017-09" db="EMBL/GenBank/DDBJ databases">
        <title>Depth-based differentiation of microbial function through sediment-hosted aquifers and enrichment of novel symbionts in the deep terrestrial subsurface.</title>
        <authorList>
            <person name="Probst A.J."/>
            <person name="Ladd B."/>
            <person name="Jarett J.K."/>
            <person name="Geller-Mcgrath D.E."/>
            <person name="Sieber C.M."/>
            <person name="Emerson J.B."/>
            <person name="Anantharaman K."/>
            <person name="Thomas B.C."/>
            <person name="Malmstrom R."/>
            <person name="Stieglmeier M."/>
            <person name="Klingl A."/>
            <person name="Woyke T."/>
            <person name="Ryan C.M."/>
            <person name="Banfield J.F."/>
        </authorList>
    </citation>
    <scope>NUCLEOTIDE SEQUENCE [LARGE SCALE GENOMIC DNA]</scope>
    <source>
        <strain evidence="7">CG11_big_fil_rev_8_21_14_0_20_37_16</strain>
    </source>
</reference>
<comment type="function">
    <text evidence="2">Catalyzes the reversible cyclization of carbamoyl aspartate to dihydroorotate.</text>
</comment>
<dbReference type="FunFam" id="3.20.20.140:FF:000036">
    <property type="entry name" value="Carbamoyl-phosphate synthase large chain"/>
    <property type="match status" value="1"/>
</dbReference>
<dbReference type="InterPro" id="IPR011059">
    <property type="entry name" value="Metal-dep_hydrolase_composite"/>
</dbReference>
<dbReference type="InterPro" id="IPR006680">
    <property type="entry name" value="Amidohydro-rel"/>
</dbReference>
<comment type="similarity">
    <text evidence="3">Belongs to the metallo-dependent hydrolases superfamily. DHOase family. Class I DHOase subfamily.</text>
</comment>
<evidence type="ECO:0000256" key="5">
    <source>
        <dbReference type="ARBA" id="ARBA00022801"/>
    </source>
</evidence>
<dbReference type="EMBL" id="PCVK01000120">
    <property type="protein sequence ID" value="PIQ71292.1"/>
    <property type="molecule type" value="Genomic_DNA"/>
</dbReference>
<dbReference type="Proteomes" id="UP000229497">
    <property type="component" value="Unassembled WGS sequence"/>
</dbReference>
<protein>
    <recommendedName>
        <fullName evidence="6">Amidohydrolase-related domain-containing protein</fullName>
    </recommendedName>
</protein>
<dbReference type="GO" id="GO:0005737">
    <property type="term" value="C:cytoplasm"/>
    <property type="evidence" value="ECO:0007669"/>
    <property type="project" value="TreeGrafter"/>
</dbReference>